<evidence type="ECO:0000256" key="1">
    <source>
        <dbReference type="ARBA" id="ARBA00007665"/>
    </source>
</evidence>
<dbReference type="InterPro" id="IPR020568">
    <property type="entry name" value="Ribosomal_Su5_D2-typ_SF"/>
</dbReference>
<protein>
    <recommendedName>
        <fullName evidence="6">YigZ family protein</fullName>
    </recommendedName>
</protein>
<dbReference type="PANTHER" id="PTHR16301:SF20">
    <property type="entry name" value="IMPACT FAMILY MEMBER YIGZ"/>
    <property type="match status" value="1"/>
</dbReference>
<dbReference type="Pfam" id="PF01205">
    <property type="entry name" value="Impact_N"/>
    <property type="match status" value="1"/>
</dbReference>
<dbReference type="PROSITE" id="PS00910">
    <property type="entry name" value="UPF0029"/>
    <property type="match status" value="1"/>
</dbReference>
<sequence>MLDHYLTIHSDGKHEIIIEKSRFICHIKRVTTENEAQSFIQAIKKEHRDATHNCSAYIIGENDQFQKAHDDGEPSGTAGVPMLEVLKKKSLKNVAAVVTRYFGGTKLGAGGLVRAYGSAVSEAIQAIGIVECKLATIVECSFAYPLLGKIENALEQKEYQIDQKEFTEKVVLHIFVDNDELQDFVNWITELSNGQLEYKEGPQKYREKDVT</sequence>
<dbReference type="Proteomes" id="UP000000486">
    <property type="component" value="Chromosome"/>
</dbReference>
<reference evidence="4 5" key="1">
    <citation type="journal article" date="2011" name="J. Bacteriol.">
        <title>Genome sequence of the nonpathogenic Listeria monocytogenes serovar 4a strain M7.</title>
        <authorList>
            <person name="Chen J."/>
            <person name="Xia Y."/>
            <person name="Cheng C."/>
            <person name="Fang C."/>
            <person name="Shan Y."/>
            <person name="Jin G."/>
            <person name="Fang W."/>
        </authorList>
    </citation>
    <scope>NUCLEOTIDE SEQUENCE [LARGE SCALE GENOMIC DNA]</scope>
    <source>
        <strain evidence="4 5">M7</strain>
    </source>
</reference>
<dbReference type="RefSeq" id="WP_003729235.1">
    <property type="nucleotide sequence ID" value="NC_017537.1"/>
</dbReference>
<dbReference type="GO" id="GO:0005737">
    <property type="term" value="C:cytoplasm"/>
    <property type="evidence" value="ECO:0007669"/>
    <property type="project" value="TreeGrafter"/>
</dbReference>
<dbReference type="InterPro" id="IPR020569">
    <property type="entry name" value="UPF0029_Impact_CS"/>
</dbReference>
<name>A0A0E0UZL8_LISMM</name>
<dbReference type="Pfam" id="PF09186">
    <property type="entry name" value="DUF1949"/>
    <property type="match status" value="1"/>
</dbReference>
<dbReference type="Gene3D" id="3.30.230.30">
    <property type="entry name" value="Impact, N-terminal domain"/>
    <property type="match status" value="1"/>
</dbReference>
<dbReference type="PATRIC" id="fig|1030009.3.peg.2548"/>
<dbReference type="PANTHER" id="PTHR16301">
    <property type="entry name" value="IMPACT-RELATED"/>
    <property type="match status" value="1"/>
</dbReference>
<dbReference type="InterPro" id="IPR001498">
    <property type="entry name" value="Impact_N"/>
</dbReference>
<feature type="domain" description="Impact N-terminal" evidence="2">
    <location>
        <begin position="20"/>
        <end position="124"/>
    </location>
</feature>
<evidence type="ECO:0000259" key="2">
    <source>
        <dbReference type="Pfam" id="PF01205"/>
    </source>
</evidence>
<evidence type="ECO:0000313" key="4">
    <source>
        <dbReference type="EMBL" id="AEH93563.1"/>
    </source>
</evidence>
<dbReference type="EMBL" id="CP002816">
    <property type="protein sequence ID" value="AEH93563.1"/>
    <property type="molecule type" value="Genomic_DNA"/>
</dbReference>
<dbReference type="InterPro" id="IPR023582">
    <property type="entry name" value="Impact"/>
</dbReference>
<evidence type="ECO:0000313" key="5">
    <source>
        <dbReference type="Proteomes" id="UP000000486"/>
    </source>
</evidence>
<dbReference type="Gene3D" id="3.30.70.240">
    <property type="match status" value="1"/>
</dbReference>
<dbReference type="GO" id="GO:0006446">
    <property type="term" value="P:regulation of translational initiation"/>
    <property type="evidence" value="ECO:0007669"/>
    <property type="project" value="TreeGrafter"/>
</dbReference>
<dbReference type="NCBIfam" id="TIGR00257">
    <property type="entry name" value="IMPACT_YIGZ"/>
    <property type="match status" value="1"/>
</dbReference>
<accession>A0A0E0UZL8</accession>
<dbReference type="SUPFAM" id="SSF54980">
    <property type="entry name" value="EF-G C-terminal domain-like"/>
    <property type="match status" value="1"/>
</dbReference>
<feature type="domain" description="UPF0029" evidence="3">
    <location>
        <begin position="140"/>
        <end position="195"/>
    </location>
</feature>
<dbReference type="InterPro" id="IPR036956">
    <property type="entry name" value="Impact_N_sf"/>
</dbReference>
<evidence type="ECO:0008006" key="6">
    <source>
        <dbReference type="Google" id="ProtNLM"/>
    </source>
</evidence>
<dbReference type="SUPFAM" id="SSF54211">
    <property type="entry name" value="Ribosomal protein S5 domain 2-like"/>
    <property type="match status" value="1"/>
</dbReference>
<dbReference type="AlphaFoldDB" id="A0A0E0UZL8"/>
<dbReference type="HOGENOM" id="CLU_083552_2_1_9"/>
<dbReference type="InterPro" id="IPR015269">
    <property type="entry name" value="UPF0029_Impact_C"/>
</dbReference>
<dbReference type="InterPro" id="IPR035647">
    <property type="entry name" value="EFG_III/V"/>
</dbReference>
<proteinExistence type="inferred from homology"/>
<comment type="similarity">
    <text evidence="1">Belongs to the IMPACT family.</text>
</comment>
<dbReference type="KEGG" id="lmq:LMM7_2558"/>
<dbReference type="InterPro" id="IPR015796">
    <property type="entry name" value="Impact_YigZ-like"/>
</dbReference>
<evidence type="ECO:0000259" key="3">
    <source>
        <dbReference type="Pfam" id="PF09186"/>
    </source>
</evidence>
<organism evidence="4 5">
    <name type="scientific">Listeria monocytogenes serotype 4a (strain M7)</name>
    <dbReference type="NCBI Taxonomy" id="1030009"/>
    <lineage>
        <taxon>Bacteria</taxon>
        <taxon>Bacillati</taxon>
        <taxon>Bacillota</taxon>
        <taxon>Bacilli</taxon>
        <taxon>Bacillales</taxon>
        <taxon>Listeriaceae</taxon>
        <taxon>Listeria</taxon>
    </lineage>
</organism>
<gene>
    <name evidence="4" type="ordered locus">LMM7_2558</name>
</gene>